<sequence length="71" mass="7811">MRFRASCGNSFRKAKGHTFPALELVQTRMAEVNEKAELPDSLFFLDSEAAKIEAAMGKPTGKRPPISSVSR</sequence>
<dbReference type="EMBL" id="OKRB01000095">
    <property type="protein sequence ID" value="SPE23264.1"/>
    <property type="molecule type" value="Genomic_DNA"/>
</dbReference>
<organism evidence="1 2">
    <name type="scientific">Candidatus Sulfuritelmatomonas gaucii</name>
    <dbReference type="NCBI Taxonomy" id="2043161"/>
    <lineage>
        <taxon>Bacteria</taxon>
        <taxon>Pseudomonadati</taxon>
        <taxon>Acidobacteriota</taxon>
        <taxon>Terriglobia</taxon>
        <taxon>Terriglobales</taxon>
        <taxon>Acidobacteriaceae</taxon>
        <taxon>Candidatus Sulfuritelmatomonas</taxon>
    </lineage>
</organism>
<reference evidence="2" key="1">
    <citation type="submission" date="2018-02" db="EMBL/GenBank/DDBJ databases">
        <authorList>
            <person name="Hausmann B."/>
        </authorList>
    </citation>
    <scope>NUCLEOTIDE SEQUENCE [LARGE SCALE GENOMIC DNA]</scope>
    <source>
        <strain evidence="2">Peat soil MAG SbA5</strain>
    </source>
</reference>
<evidence type="ECO:0000313" key="1">
    <source>
        <dbReference type="EMBL" id="SPE23264.1"/>
    </source>
</evidence>
<accession>A0A2N9LJF6</accession>
<name>A0A2N9LJF6_9BACT</name>
<protein>
    <submittedName>
        <fullName evidence="1">Uncharacterized protein</fullName>
    </submittedName>
</protein>
<evidence type="ECO:0000313" key="2">
    <source>
        <dbReference type="Proteomes" id="UP000239735"/>
    </source>
</evidence>
<dbReference type="AlphaFoldDB" id="A0A2N9LJF6"/>
<gene>
    <name evidence="1" type="ORF">SBA5_380035</name>
</gene>
<proteinExistence type="predicted"/>
<dbReference type="Proteomes" id="UP000239735">
    <property type="component" value="Unassembled WGS sequence"/>
</dbReference>